<sequence length="215" mass="24539">MENKPILYGDEVSPPVRFVMITAAILKTDLEFRQIDLFKAENKSDFFTKINPLQKVPALAVGGETICDSHAITMYLCQESEDQNLYPEDAMLRAKINEMIFFNSGTLFTIDSSIYGDYFAGKRQINKELVGKWHSALNYMEAKLDQNPWLSGDKMRLSDICCATTISTLECLLPVLGTYVKLNNWMKKIEELPAFQINKDGLKRLKSFIDMMNPN</sequence>
<evidence type="ECO:0000313" key="2">
    <source>
        <dbReference type="Proteomes" id="UP000824533"/>
    </source>
</evidence>
<comment type="caution">
    <text evidence="1">The sequence shown here is derived from an EMBL/GenBank/DDBJ whole genome shotgun (WGS) entry which is preliminary data.</text>
</comment>
<gene>
    <name evidence="1" type="ORF">K1T71_010513</name>
</gene>
<organism evidence="1 2">
    <name type="scientific">Dendrolimus kikuchii</name>
    <dbReference type="NCBI Taxonomy" id="765133"/>
    <lineage>
        <taxon>Eukaryota</taxon>
        <taxon>Metazoa</taxon>
        <taxon>Ecdysozoa</taxon>
        <taxon>Arthropoda</taxon>
        <taxon>Hexapoda</taxon>
        <taxon>Insecta</taxon>
        <taxon>Pterygota</taxon>
        <taxon>Neoptera</taxon>
        <taxon>Endopterygota</taxon>
        <taxon>Lepidoptera</taxon>
        <taxon>Glossata</taxon>
        <taxon>Ditrysia</taxon>
        <taxon>Bombycoidea</taxon>
        <taxon>Lasiocampidae</taxon>
        <taxon>Dendrolimus</taxon>
    </lineage>
</organism>
<protein>
    <submittedName>
        <fullName evidence="1">Uncharacterized protein</fullName>
    </submittedName>
</protein>
<dbReference type="Proteomes" id="UP000824533">
    <property type="component" value="Linkage Group LG18"/>
</dbReference>
<proteinExistence type="predicted"/>
<name>A0ACC1CSW1_9NEOP</name>
<reference evidence="1 2" key="1">
    <citation type="journal article" date="2021" name="Front. Genet.">
        <title>Chromosome-Level Genome Assembly Reveals Significant Gene Expansion in the Toll and IMD Signaling Pathways of Dendrolimus kikuchii.</title>
        <authorList>
            <person name="Zhou J."/>
            <person name="Wu P."/>
            <person name="Xiong Z."/>
            <person name="Liu N."/>
            <person name="Zhao N."/>
            <person name="Ji M."/>
            <person name="Qiu Y."/>
            <person name="Yang B."/>
        </authorList>
    </citation>
    <scope>NUCLEOTIDE SEQUENCE [LARGE SCALE GENOMIC DNA]</scope>
    <source>
        <strain evidence="1">Ann1</strain>
    </source>
</reference>
<keyword evidence="2" id="KW-1185">Reference proteome</keyword>
<dbReference type="EMBL" id="CM034404">
    <property type="protein sequence ID" value="KAJ0174367.1"/>
    <property type="molecule type" value="Genomic_DNA"/>
</dbReference>
<evidence type="ECO:0000313" key="1">
    <source>
        <dbReference type="EMBL" id="KAJ0174367.1"/>
    </source>
</evidence>
<accession>A0ACC1CSW1</accession>